<proteinExistence type="inferred from homology"/>
<reference evidence="8" key="1">
    <citation type="submission" date="2021-01" db="EMBL/GenBank/DDBJ databases">
        <title>Whole genome shotgun sequence of Sinosporangium siamense NBRC 109515.</title>
        <authorList>
            <person name="Komaki H."/>
            <person name="Tamura T."/>
        </authorList>
    </citation>
    <scope>NUCLEOTIDE SEQUENCE</scope>
    <source>
        <strain evidence="8">NBRC 109515</strain>
    </source>
</reference>
<dbReference type="SUPFAM" id="SSF53383">
    <property type="entry name" value="PLP-dependent transferases"/>
    <property type="match status" value="1"/>
</dbReference>
<organism evidence="8 9">
    <name type="scientific">Sinosporangium siamense</name>
    <dbReference type="NCBI Taxonomy" id="1367973"/>
    <lineage>
        <taxon>Bacteria</taxon>
        <taxon>Bacillati</taxon>
        <taxon>Actinomycetota</taxon>
        <taxon>Actinomycetes</taxon>
        <taxon>Streptosporangiales</taxon>
        <taxon>Streptosporangiaceae</taxon>
        <taxon>Sinosporangium</taxon>
    </lineage>
</organism>
<dbReference type="PANTHER" id="PTHR45677">
    <property type="entry name" value="GLUTAMATE DECARBOXYLASE-RELATED"/>
    <property type="match status" value="1"/>
</dbReference>
<evidence type="ECO:0000256" key="7">
    <source>
        <dbReference type="RuleBase" id="RU000382"/>
    </source>
</evidence>
<keyword evidence="3" id="KW-0210">Decarboxylase</keyword>
<dbReference type="InterPro" id="IPR002129">
    <property type="entry name" value="PyrdxlP-dep_de-COase"/>
</dbReference>
<feature type="modified residue" description="N6-(pyridoxal phosphate)lysine" evidence="6">
    <location>
        <position position="294"/>
    </location>
</feature>
<evidence type="ECO:0000256" key="1">
    <source>
        <dbReference type="ARBA" id="ARBA00001933"/>
    </source>
</evidence>
<dbReference type="Gene3D" id="3.90.1150.170">
    <property type="match status" value="1"/>
</dbReference>
<comment type="similarity">
    <text evidence="2 7">Belongs to the group II decarboxylase family.</text>
</comment>
<dbReference type="AlphaFoldDB" id="A0A919RBF8"/>
<evidence type="ECO:0000256" key="5">
    <source>
        <dbReference type="ARBA" id="ARBA00023239"/>
    </source>
</evidence>
<dbReference type="Proteomes" id="UP000606172">
    <property type="component" value="Unassembled WGS sequence"/>
</dbReference>
<comment type="caution">
    <text evidence="8">The sequence shown here is derived from an EMBL/GenBank/DDBJ whole genome shotgun (WGS) entry which is preliminary data.</text>
</comment>
<protein>
    <submittedName>
        <fullName evidence="8">Pyridoxal-dependent decarboxylase</fullName>
    </submittedName>
</protein>
<dbReference type="GO" id="GO:0019752">
    <property type="term" value="P:carboxylic acid metabolic process"/>
    <property type="evidence" value="ECO:0007669"/>
    <property type="project" value="InterPro"/>
</dbReference>
<dbReference type="InterPro" id="IPR015424">
    <property type="entry name" value="PyrdxlP-dep_Trfase"/>
</dbReference>
<keyword evidence="5 7" id="KW-0456">Lyase</keyword>
<evidence type="ECO:0000313" key="9">
    <source>
        <dbReference type="Proteomes" id="UP000606172"/>
    </source>
</evidence>
<dbReference type="Pfam" id="PF00282">
    <property type="entry name" value="Pyridoxal_deC"/>
    <property type="match status" value="1"/>
</dbReference>
<dbReference type="GO" id="GO:0004058">
    <property type="term" value="F:aromatic-L-amino-acid decarboxylase activity"/>
    <property type="evidence" value="ECO:0007669"/>
    <property type="project" value="UniProtKB-ARBA"/>
</dbReference>
<dbReference type="PANTHER" id="PTHR45677:SF8">
    <property type="entry name" value="CYSTEINE SULFINIC ACID DECARBOXYLASE"/>
    <property type="match status" value="1"/>
</dbReference>
<dbReference type="RefSeq" id="WP_204021637.1">
    <property type="nucleotide sequence ID" value="NZ_BOOW01000007.1"/>
</dbReference>
<evidence type="ECO:0000256" key="4">
    <source>
        <dbReference type="ARBA" id="ARBA00022898"/>
    </source>
</evidence>
<evidence type="ECO:0000313" key="8">
    <source>
        <dbReference type="EMBL" id="GII90850.1"/>
    </source>
</evidence>
<evidence type="ECO:0000256" key="2">
    <source>
        <dbReference type="ARBA" id="ARBA00009533"/>
    </source>
</evidence>
<keyword evidence="9" id="KW-1185">Reference proteome</keyword>
<evidence type="ECO:0000256" key="3">
    <source>
        <dbReference type="ARBA" id="ARBA00022793"/>
    </source>
</evidence>
<accession>A0A919RBF8</accession>
<comment type="cofactor">
    <cofactor evidence="1 6 7">
        <name>pyridoxal 5'-phosphate</name>
        <dbReference type="ChEBI" id="CHEBI:597326"/>
    </cofactor>
</comment>
<dbReference type="InterPro" id="IPR015421">
    <property type="entry name" value="PyrdxlP-dep_Trfase_major"/>
</dbReference>
<sequence>MWDLDEFARAAEITTEALATYVAESRKGVGPVLRRSPPDELSERLRLRRWISEGGMTPESYREFLEGFLDESTRMHHPFYMGHQIASPDFPAALAEFVHGIVNNPVAVYEMGAPGATVEFEVLRWMLDKAGFHSGSGVLTHGGSLANLTALLAARAHAVPDAWTEGVPRDLVLLVPPSAHYSVARAAGIMGLGARAVVPVGVDPLGRIDVGALPATLAALRAEGRRPLALVASAGATATGLHDDLRGLAGICRAEGVWLHVDAAHGASALLTEGYRYLLDGIDQADSIIWDAHKMLRTSALSAAVLVRREGDLSRAFQQEASYLFYGDQGHDLLGRAVECTKAEMGLKIFLNLAWRGERGLGDYVAARYATAHRFWELAMKRPDFVCPYEPESNIVCFRYAPGGRDIDHAALREDLLRDGTAQLTSVELAGVRHLRLVVMTPATDDHTLETLLDTVAEAAAARSANPSGTP</sequence>
<dbReference type="GO" id="GO:0030170">
    <property type="term" value="F:pyridoxal phosphate binding"/>
    <property type="evidence" value="ECO:0007669"/>
    <property type="project" value="InterPro"/>
</dbReference>
<dbReference type="GO" id="GO:0005737">
    <property type="term" value="C:cytoplasm"/>
    <property type="evidence" value="ECO:0007669"/>
    <property type="project" value="TreeGrafter"/>
</dbReference>
<keyword evidence="4 6" id="KW-0663">Pyridoxal phosphate</keyword>
<dbReference type="Gene3D" id="3.40.640.10">
    <property type="entry name" value="Type I PLP-dependent aspartate aminotransferase-like (Major domain)"/>
    <property type="match status" value="1"/>
</dbReference>
<evidence type="ECO:0000256" key="6">
    <source>
        <dbReference type="PIRSR" id="PIRSR602129-50"/>
    </source>
</evidence>
<name>A0A919RBF8_9ACTN</name>
<dbReference type="EMBL" id="BOOW01000007">
    <property type="protein sequence ID" value="GII90850.1"/>
    <property type="molecule type" value="Genomic_DNA"/>
</dbReference>
<gene>
    <name evidence="8" type="ORF">Ssi02_10810</name>
</gene>